<protein>
    <submittedName>
        <fullName evidence="2">Uncharacterized protein</fullName>
    </submittedName>
</protein>
<dbReference type="EMBL" id="QSFW01000062">
    <property type="protein sequence ID" value="RHA81765.1"/>
    <property type="molecule type" value="Genomic_DNA"/>
</dbReference>
<evidence type="ECO:0000313" key="3">
    <source>
        <dbReference type="Proteomes" id="UP000284990"/>
    </source>
</evidence>
<gene>
    <name evidence="2" type="ORF">DW916_16660</name>
</gene>
<proteinExistence type="predicted"/>
<dbReference type="Proteomes" id="UP000284990">
    <property type="component" value="Unassembled WGS sequence"/>
</dbReference>
<accession>A0AA92UYL4</accession>
<dbReference type="AlphaFoldDB" id="A0AA92UYL4"/>
<reference evidence="2 3" key="1">
    <citation type="submission" date="2018-08" db="EMBL/GenBank/DDBJ databases">
        <title>A genome reference for cultivated species of the human gut microbiota.</title>
        <authorList>
            <person name="Zou Y."/>
            <person name="Xue W."/>
            <person name="Luo G."/>
        </authorList>
    </citation>
    <scope>NUCLEOTIDE SEQUENCE [LARGE SCALE GENOMIC DNA]</scope>
    <source>
        <strain evidence="2 3">AM42-23AC</strain>
    </source>
</reference>
<dbReference type="InterPro" id="IPR032675">
    <property type="entry name" value="LRR_dom_sf"/>
</dbReference>
<dbReference type="PROSITE" id="PS51257">
    <property type="entry name" value="PROKAR_LIPOPROTEIN"/>
    <property type="match status" value="1"/>
</dbReference>
<comment type="caution">
    <text evidence="2">The sequence shown here is derived from an EMBL/GenBank/DDBJ whole genome shotgun (WGS) entry which is preliminary data.</text>
</comment>
<dbReference type="RefSeq" id="WP_118192466.1">
    <property type="nucleotide sequence ID" value="NZ_QSFW01000062.1"/>
</dbReference>
<feature type="chain" id="PRO_5041643199" evidence="1">
    <location>
        <begin position="26"/>
        <end position="124"/>
    </location>
</feature>
<keyword evidence="1" id="KW-0732">Signal</keyword>
<evidence type="ECO:0000256" key="1">
    <source>
        <dbReference type="SAM" id="SignalP"/>
    </source>
</evidence>
<evidence type="ECO:0000313" key="2">
    <source>
        <dbReference type="EMBL" id="RHA81765.1"/>
    </source>
</evidence>
<organism evidence="2 3">
    <name type="scientific">Segatella copri</name>
    <dbReference type="NCBI Taxonomy" id="165179"/>
    <lineage>
        <taxon>Bacteria</taxon>
        <taxon>Pseudomonadati</taxon>
        <taxon>Bacteroidota</taxon>
        <taxon>Bacteroidia</taxon>
        <taxon>Bacteroidales</taxon>
        <taxon>Prevotellaceae</taxon>
        <taxon>Segatella</taxon>
    </lineage>
</organism>
<feature type="signal peptide" evidence="1">
    <location>
        <begin position="1"/>
        <end position="25"/>
    </location>
</feature>
<dbReference type="Gene3D" id="3.80.10.10">
    <property type="entry name" value="Ribonuclease Inhibitor"/>
    <property type="match status" value="1"/>
</dbReference>
<sequence length="124" mass="14251">MRNFTFKRQLLFVVFMLLGCLSIQAADDDLITKQITIKLDKAGTLPDKIRSKKYNITNLKIIGEVNGTDWKAIREMAGSDWYGEKTNGNLSVLDLSEAKVVSGGDSYCYDERYKNDVFRWSWRV</sequence>
<name>A0AA92UYL4_9BACT</name>